<evidence type="ECO:0000256" key="2">
    <source>
        <dbReference type="ARBA" id="ARBA00022692"/>
    </source>
</evidence>
<evidence type="ECO:0000313" key="7">
    <source>
        <dbReference type="Proteomes" id="UP000049455"/>
    </source>
</evidence>
<evidence type="ECO:0000256" key="4">
    <source>
        <dbReference type="ARBA" id="ARBA00023136"/>
    </source>
</evidence>
<dbReference type="GO" id="GO:0005384">
    <property type="term" value="F:manganese ion transmembrane transporter activity"/>
    <property type="evidence" value="ECO:0007669"/>
    <property type="project" value="InterPro"/>
</dbReference>
<dbReference type="OrthoDB" id="5506246at2"/>
<name>A0A0M7BAK9_9RHOB</name>
<protein>
    <submittedName>
        <fullName evidence="6">VIT family protein</fullName>
    </submittedName>
</protein>
<dbReference type="PANTHER" id="PTHR31851">
    <property type="entry name" value="FE(2+)/MN(2+) TRANSPORTER PCL1"/>
    <property type="match status" value="1"/>
</dbReference>
<feature type="transmembrane region" description="Helical" evidence="5">
    <location>
        <begin position="39"/>
        <end position="65"/>
    </location>
</feature>
<dbReference type="AlphaFoldDB" id="A0A0M7BAK9"/>
<accession>A0A0M7BAK9</accession>
<gene>
    <name evidence="6" type="ORF">JSE7799_01080</name>
</gene>
<feature type="transmembrane region" description="Helical" evidence="5">
    <location>
        <begin position="209"/>
        <end position="230"/>
    </location>
</feature>
<keyword evidence="2 5" id="KW-0812">Transmembrane</keyword>
<keyword evidence="3 5" id="KW-1133">Transmembrane helix</keyword>
<evidence type="ECO:0000256" key="3">
    <source>
        <dbReference type="ARBA" id="ARBA00022989"/>
    </source>
</evidence>
<evidence type="ECO:0000256" key="5">
    <source>
        <dbReference type="SAM" id="Phobius"/>
    </source>
</evidence>
<reference evidence="6 7" key="1">
    <citation type="submission" date="2015-09" db="EMBL/GenBank/DDBJ databases">
        <authorList>
            <person name="Jackson K.R."/>
            <person name="Lunt B.L."/>
            <person name="Fisher J.N.B."/>
            <person name="Gardner A.V."/>
            <person name="Bailey M.E."/>
            <person name="Deus L.M."/>
            <person name="Earl A.S."/>
            <person name="Gibby P.D."/>
            <person name="Hartmann K.A."/>
            <person name="Liu J.E."/>
            <person name="Manci A.M."/>
            <person name="Nielsen D.A."/>
            <person name="Solomon M.B."/>
            <person name="Breakwell D.P."/>
            <person name="Burnett S.H."/>
            <person name="Grose J.H."/>
        </authorList>
    </citation>
    <scope>NUCLEOTIDE SEQUENCE [LARGE SCALE GENOMIC DNA]</scope>
    <source>
        <strain evidence="6 7">CECT 7799</strain>
    </source>
</reference>
<evidence type="ECO:0000256" key="1">
    <source>
        <dbReference type="ARBA" id="ARBA00004127"/>
    </source>
</evidence>
<dbReference type="Pfam" id="PF01988">
    <property type="entry name" value="VIT1"/>
    <property type="match status" value="1"/>
</dbReference>
<comment type="subcellular location">
    <subcellularLocation>
        <location evidence="1">Endomembrane system</location>
        <topology evidence="1">Multi-pass membrane protein</topology>
    </subcellularLocation>
</comment>
<dbReference type="EMBL" id="CYPR01000060">
    <property type="protein sequence ID" value="CUH35003.1"/>
    <property type="molecule type" value="Genomic_DNA"/>
</dbReference>
<dbReference type="GO" id="GO:0012505">
    <property type="term" value="C:endomembrane system"/>
    <property type="evidence" value="ECO:0007669"/>
    <property type="project" value="UniProtKB-SubCell"/>
</dbReference>
<dbReference type="RefSeq" id="WP_055662719.1">
    <property type="nucleotide sequence ID" value="NZ_CYPR01000060.1"/>
</dbReference>
<organism evidence="6 7">
    <name type="scientific">Jannaschia seosinensis</name>
    <dbReference type="NCBI Taxonomy" id="313367"/>
    <lineage>
        <taxon>Bacteria</taxon>
        <taxon>Pseudomonadati</taxon>
        <taxon>Pseudomonadota</taxon>
        <taxon>Alphaproteobacteria</taxon>
        <taxon>Rhodobacterales</taxon>
        <taxon>Roseobacteraceae</taxon>
        <taxon>Jannaschia</taxon>
    </lineage>
</organism>
<keyword evidence="4 5" id="KW-0472">Membrane</keyword>
<dbReference type="STRING" id="313367.JSE7799_01080"/>
<sequence>MPEHGHSPEEVAARLAARGGSGHLRDAIYGGIDGAVTTFAIVAGVAGAGLPVGVILALGLANVLADGFSMAASNYSGTKADRDDRTRLRAREGRHIDRYPEGEREELRQIFAAKGLSGAGLEAAIEAIAADRNAWIETMLVEEYGLGPIEPAPVRAASVTFGAFLCAGLVPLVPFVLPVADPFAWSVAMTSLTFLAIGAIKSRWSLSPWWLSAGETLAIGGTAAAIAYFVGGLFNMG</sequence>
<feature type="transmembrane region" description="Helical" evidence="5">
    <location>
        <begin position="156"/>
        <end position="177"/>
    </location>
</feature>
<evidence type="ECO:0000313" key="6">
    <source>
        <dbReference type="EMBL" id="CUH35003.1"/>
    </source>
</evidence>
<dbReference type="InterPro" id="IPR008217">
    <property type="entry name" value="Ccc1_fam"/>
</dbReference>
<dbReference type="GO" id="GO:0030026">
    <property type="term" value="P:intracellular manganese ion homeostasis"/>
    <property type="evidence" value="ECO:0007669"/>
    <property type="project" value="InterPro"/>
</dbReference>
<dbReference type="Proteomes" id="UP000049455">
    <property type="component" value="Unassembled WGS sequence"/>
</dbReference>
<keyword evidence="7" id="KW-1185">Reference proteome</keyword>
<proteinExistence type="predicted"/>
<feature type="transmembrane region" description="Helical" evidence="5">
    <location>
        <begin position="183"/>
        <end position="200"/>
    </location>
</feature>